<feature type="region of interest" description="Disordered" evidence="1">
    <location>
        <begin position="1"/>
        <end position="44"/>
    </location>
</feature>
<feature type="compositionally biased region" description="Basic and acidic residues" evidence="1">
    <location>
        <begin position="24"/>
        <end position="34"/>
    </location>
</feature>
<organism evidence="2 3">
    <name type="scientific">Streptomyces vastus</name>
    <dbReference type="NCBI Taxonomy" id="285451"/>
    <lineage>
        <taxon>Bacteria</taxon>
        <taxon>Bacillati</taxon>
        <taxon>Actinomycetota</taxon>
        <taxon>Actinomycetes</taxon>
        <taxon>Kitasatosporales</taxon>
        <taxon>Streptomycetaceae</taxon>
        <taxon>Streptomyces</taxon>
    </lineage>
</organism>
<evidence type="ECO:0000256" key="1">
    <source>
        <dbReference type="SAM" id="MobiDB-lite"/>
    </source>
</evidence>
<keyword evidence="3" id="KW-1185">Reference proteome</keyword>
<reference evidence="2 3" key="1">
    <citation type="journal article" date="2019" name="Int. J. Syst. Evol. Microbiol.">
        <title>The Global Catalogue of Microorganisms (GCM) 10K type strain sequencing project: providing services to taxonomists for standard genome sequencing and annotation.</title>
        <authorList>
            <consortium name="The Broad Institute Genomics Platform"/>
            <consortium name="The Broad Institute Genome Sequencing Center for Infectious Disease"/>
            <person name="Wu L."/>
            <person name="Ma J."/>
        </authorList>
    </citation>
    <scope>NUCLEOTIDE SEQUENCE [LARGE SCALE GENOMIC DNA]</scope>
    <source>
        <strain evidence="2 3">JCM 4524</strain>
    </source>
</reference>
<feature type="compositionally biased region" description="Basic and acidic residues" evidence="1">
    <location>
        <begin position="1"/>
        <end position="14"/>
    </location>
</feature>
<dbReference type="Proteomes" id="UP001500151">
    <property type="component" value="Unassembled WGS sequence"/>
</dbReference>
<evidence type="ECO:0000313" key="3">
    <source>
        <dbReference type="Proteomes" id="UP001500151"/>
    </source>
</evidence>
<proteinExistence type="predicted"/>
<dbReference type="EMBL" id="BAAASJ010000099">
    <property type="protein sequence ID" value="GAA2652921.1"/>
    <property type="molecule type" value="Genomic_DNA"/>
</dbReference>
<evidence type="ECO:0000313" key="2">
    <source>
        <dbReference type="EMBL" id="GAA2652921.1"/>
    </source>
</evidence>
<sequence>MRENRSATEIDRARPVLSLPGRRGTREWGRDEPHPAATAPFPHLGGEVTRMKKALAAGVLAAGILAVTANPALAGSAPSFECEYVGPQYAHTMRKAPIREGMSRHAPIKVMVKKGQLIRYKYRCVSSKGTHWVKTSSPARGYLYRLHI</sequence>
<comment type="caution">
    <text evidence="2">The sequence shown here is derived from an EMBL/GenBank/DDBJ whole genome shotgun (WGS) entry which is preliminary data.</text>
</comment>
<gene>
    <name evidence="2" type="ORF">GCM10010307_64040</name>
</gene>
<evidence type="ECO:0008006" key="4">
    <source>
        <dbReference type="Google" id="ProtNLM"/>
    </source>
</evidence>
<accession>A0ABN3RHP4</accession>
<protein>
    <recommendedName>
        <fullName evidence="4">SH3 domain-containing protein</fullName>
    </recommendedName>
</protein>
<name>A0ABN3RHP4_9ACTN</name>